<dbReference type="AlphaFoldDB" id="A0A0E9QTX4"/>
<name>A0A0E9QTX4_ANGAN</name>
<proteinExistence type="predicted"/>
<protein>
    <submittedName>
        <fullName evidence="1">Uncharacterized protein</fullName>
    </submittedName>
</protein>
<evidence type="ECO:0000313" key="1">
    <source>
        <dbReference type="EMBL" id="JAH19558.1"/>
    </source>
</evidence>
<reference evidence="1" key="2">
    <citation type="journal article" date="2015" name="Fish Shellfish Immunol.">
        <title>Early steps in the European eel (Anguilla anguilla)-Vibrio vulnificus interaction in the gills: Role of the RtxA13 toxin.</title>
        <authorList>
            <person name="Callol A."/>
            <person name="Pajuelo D."/>
            <person name="Ebbesson L."/>
            <person name="Teles M."/>
            <person name="MacKenzie S."/>
            <person name="Amaro C."/>
        </authorList>
    </citation>
    <scope>NUCLEOTIDE SEQUENCE</scope>
</reference>
<sequence>MSFYSLTPLLNLGGYSEPNRGYKGIRAQEVCRVTKNFRRRFA</sequence>
<dbReference type="EMBL" id="GBXM01089019">
    <property type="protein sequence ID" value="JAH19558.1"/>
    <property type="molecule type" value="Transcribed_RNA"/>
</dbReference>
<accession>A0A0E9QTX4</accession>
<organism evidence="1">
    <name type="scientific">Anguilla anguilla</name>
    <name type="common">European freshwater eel</name>
    <name type="synonym">Muraena anguilla</name>
    <dbReference type="NCBI Taxonomy" id="7936"/>
    <lineage>
        <taxon>Eukaryota</taxon>
        <taxon>Metazoa</taxon>
        <taxon>Chordata</taxon>
        <taxon>Craniata</taxon>
        <taxon>Vertebrata</taxon>
        <taxon>Euteleostomi</taxon>
        <taxon>Actinopterygii</taxon>
        <taxon>Neopterygii</taxon>
        <taxon>Teleostei</taxon>
        <taxon>Anguilliformes</taxon>
        <taxon>Anguillidae</taxon>
        <taxon>Anguilla</taxon>
    </lineage>
</organism>
<reference evidence="1" key="1">
    <citation type="submission" date="2014-11" db="EMBL/GenBank/DDBJ databases">
        <authorList>
            <person name="Amaro Gonzalez C."/>
        </authorList>
    </citation>
    <scope>NUCLEOTIDE SEQUENCE</scope>
</reference>